<dbReference type="PROSITE" id="PS50835">
    <property type="entry name" value="IG_LIKE"/>
    <property type="match status" value="1"/>
</dbReference>
<keyword evidence="5" id="KW-1133">Transmembrane helix</keyword>
<organism evidence="8 9">
    <name type="scientific">Scleropages formosus</name>
    <name type="common">Asian bonytongue</name>
    <name type="synonym">Osteoglossum formosum</name>
    <dbReference type="NCBI Taxonomy" id="113540"/>
    <lineage>
        <taxon>Eukaryota</taxon>
        <taxon>Metazoa</taxon>
        <taxon>Chordata</taxon>
        <taxon>Craniata</taxon>
        <taxon>Vertebrata</taxon>
        <taxon>Euteleostomi</taxon>
        <taxon>Actinopterygii</taxon>
        <taxon>Neopterygii</taxon>
        <taxon>Teleostei</taxon>
        <taxon>Osteoglossocephala</taxon>
        <taxon>Osteoglossomorpha</taxon>
        <taxon>Osteoglossiformes</taxon>
        <taxon>Osteoglossidae</taxon>
        <taxon>Scleropages</taxon>
    </lineage>
</organism>
<dbReference type="SUPFAM" id="SSF48726">
    <property type="entry name" value="Immunoglobulin"/>
    <property type="match status" value="2"/>
</dbReference>
<evidence type="ECO:0000256" key="4">
    <source>
        <dbReference type="ARBA" id="ARBA00023180"/>
    </source>
</evidence>
<evidence type="ECO:0000256" key="5">
    <source>
        <dbReference type="SAM" id="Phobius"/>
    </source>
</evidence>
<dbReference type="GeneTree" id="ENSGT00940000175275"/>
<evidence type="ECO:0000313" key="9">
    <source>
        <dbReference type="Proteomes" id="UP000694397"/>
    </source>
</evidence>
<evidence type="ECO:0000256" key="2">
    <source>
        <dbReference type="ARBA" id="ARBA00022729"/>
    </source>
</evidence>
<dbReference type="Proteomes" id="UP000694397">
    <property type="component" value="Chromosome 14"/>
</dbReference>
<dbReference type="InterPro" id="IPR015631">
    <property type="entry name" value="CD2/SLAM_rcpt"/>
</dbReference>
<dbReference type="InterPro" id="IPR013783">
    <property type="entry name" value="Ig-like_fold"/>
</dbReference>
<dbReference type="GO" id="GO:0016020">
    <property type="term" value="C:membrane"/>
    <property type="evidence" value="ECO:0007669"/>
    <property type="project" value="UniProtKB-SubCell"/>
</dbReference>
<feature type="domain" description="Ig-like" evidence="7">
    <location>
        <begin position="213"/>
        <end position="289"/>
    </location>
</feature>
<dbReference type="InterPro" id="IPR036179">
    <property type="entry name" value="Ig-like_dom_sf"/>
</dbReference>
<reference evidence="8 9" key="1">
    <citation type="submission" date="2019-04" db="EMBL/GenBank/DDBJ databases">
        <authorList>
            <consortium name="Wellcome Sanger Institute Data Sharing"/>
        </authorList>
    </citation>
    <scope>NUCLEOTIDE SEQUENCE [LARGE SCALE GENOMIC DNA]</scope>
</reference>
<dbReference type="AlphaFoldDB" id="A0A8C9VGN1"/>
<keyword evidence="2 6" id="KW-0732">Signal</keyword>
<accession>A0A8C9VGN1</accession>
<evidence type="ECO:0000259" key="7">
    <source>
        <dbReference type="PROSITE" id="PS50835"/>
    </source>
</evidence>
<evidence type="ECO:0000313" key="8">
    <source>
        <dbReference type="Ensembl" id="ENSSFOP00015051078.1"/>
    </source>
</evidence>
<keyword evidence="4" id="KW-0325">Glycoprotein</keyword>
<reference evidence="8" key="3">
    <citation type="submission" date="2025-09" db="UniProtKB">
        <authorList>
            <consortium name="Ensembl"/>
        </authorList>
    </citation>
    <scope>IDENTIFICATION</scope>
</reference>
<reference evidence="8" key="2">
    <citation type="submission" date="2025-08" db="UniProtKB">
        <authorList>
            <consortium name="Ensembl"/>
        </authorList>
    </citation>
    <scope>IDENTIFICATION</scope>
</reference>
<dbReference type="OrthoDB" id="8963023at2759"/>
<dbReference type="PANTHER" id="PTHR12080:SF48">
    <property type="entry name" value="IMMUNOGLOBULIN SUBTYPE DOMAIN-CONTAINING PROTEIN"/>
    <property type="match status" value="1"/>
</dbReference>
<proteinExistence type="predicted"/>
<evidence type="ECO:0000256" key="3">
    <source>
        <dbReference type="ARBA" id="ARBA00023136"/>
    </source>
</evidence>
<feature type="transmembrane region" description="Helical" evidence="5">
    <location>
        <begin position="322"/>
        <end position="343"/>
    </location>
</feature>
<dbReference type="PANTHER" id="PTHR12080">
    <property type="entry name" value="SIGNALING LYMPHOCYTIC ACTIVATION MOLECULE"/>
    <property type="match status" value="1"/>
</dbReference>
<dbReference type="Ensembl" id="ENSSFOT00015047729.1">
    <property type="protein sequence ID" value="ENSSFOP00015051078.1"/>
    <property type="gene ID" value="ENSSFOG00015032793.1"/>
</dbReference>
<sequence length="391" mass="44510">MRPPRTDTLLTIAVFLLLLRFRLTFAQQQCDLTALVGDKVTVPLGYSGATEDNQLIWKRGNLTIFYRVDKRVRTGKLGDVTSDGSLILRRVTMDQSGLYSAQVIDRTGLMRHNRVQTLCVAETVYGLLGAEAELDPGANEKIKEIIWKKSNTKISEWKRDKVVYYGRCETGEQCDLNNSTGVLVMKGLKAEDEGRYLAEINGKTPLTGLDLIPLKPVSKPSVTTSCSWTQCILTCVGEETKHTKYSWKENNETVKEGNTLTVEKSGEQSKSYTCVFSNPKSEEHSDPLTEMDLFPDNKGYDMDQEPVLERHSLTMDGWTYEYFVAILVAAVAVTLLMMMLYYCRRFYFKRDDRRRTYMNSFYGKLNLLRIFPPTVEPVELQLCSLATLIEK</sequence>
<feature type="chain" id="PRO_5034007077" description="Ig-like domain-containing protein" evidence="6">
    <location>
        <begin position="27"/>
        <end position="391"/>
    </location>
</feature>
<keyword evidence="9" id="KW-1185">Reference proteome</keyword>
<comment type="subcellular location">
    <subcellularLocation>
        <location evidence="1">Membrane</location>
    </subcellularLocation>
</comment>
<dbReference type="Gene3D" id="2.60.40.10">
    <property type="entry name" value="Immunoglobulins"/>
    <property type="match status" value="3"/>
</dbReference>
<feature type="signal peptide" evidence="6">
    <location>
        <begin position="1"/>
        <end position="26"/>
    </location>
</feature>
<keyword evidence="3 5" id="KW-0472">Membrane</keyword>
<protein>
    <recommendedName>
        <fullName evidence="7">Ig-like domain-containing protein</fullName>
    </recommendedName>
</protein>
<name>A0A8C9VGN1_SCLFO</name>
<keyword evidence="5" id="KW-0812">Transmembrane</keyword>
<dbReference type="InterPro" id="IPR007110">
    <property type="entry name" value="Ig-like_dom"/>
</dbReference>
<evidence type="ECO:0000256" key="6">
    <source>
        <dbReference type="SAM" id="SignalP"/>
    </source>
</evidence>
<evidence type="ECO:0000256" key="1">
    <source>
        <dbReference type="ARBA" id="ARBA00004370"/>
    </source>
</evidence>